<keyword evidence="4" id="KW-0479">Metal-binding</keyword>
<keyword evidence="4" id="KW-0862">Zinc</keyword>
<dbReference type="GO" id="GO:0016787">
    <property type="term" value="F:hydrolase activity"/>
    <property type="evidence" value="ECO:0007669"/>
    <property type="project" value="UniProtKB-KW"/>
</dbReference>
<dbReference type="PANTHER" id="PTHR47572">
    <property type="entry name" value="LIPOPROTEIN-RELATED"/>
    <property type="match status" value="1"/>
</dbReference>
<sequence length="299" mass="31491">MADQAFRTVLEGGSYFEGPRWHDGEWWVSDFYRHTVSRVTPGAGETVVLEVENQPSGLGWLPDGSLLVVSMKDHRLLRVSDGEVSTHADLSHVCGGHLNDMVVDASGRAFVGDFGFDLMGGGAPAQASLKRVDPDGTVTVVAEGLRFPNGSVITPDGGTLIVGETWGNRFSAFDIAADGSLGNRRVWAELGPMPVGGSIQELLGQIVVAPDGCTLDAEGHVWVADGFRSRVLRVAPGGAIVDEIAAPDGMGVYACALGGDDGRTLLMCCAPDFYEHTRAPVREAVLVSTEVAVPHAGLP</sequence>
<feature type="binding site" evidence="4">
    <location>
        <position position="117"/>
    </location>
    <ligand>
        <name>substrate</name>
    </ligand>
</feature>
<gene>
    <name evidence="6" type="ORF">SAMN06272737_102274</name>
</gene>
<dbReference type="PRINTS" id="PR01790">
    <property type="entry name" value="SMP30FAMILY"/>
</dbReference>
<feature type="domain" description="SMP-30/Gluconolactonase/LRE-like region" evidence="5">
    <location>
        <begin position="17"/>
        <end position="268"/>
    </location>
</feature>
<evidence type="ECO:0000259" key="5">
    <source>
        <dbReference type="Pfam" id="PF08450"/>
    </source>
</evidence>
<comment type="cofactor">
    <cofactor evidence="4">
        <name>Zn(2+)</name>
        <dbReference type="ChEBI" id="CHEBI:29105"/>
    </cofactor>
    <text evidence="4">Binds 1 divalent metal cation per subunit.</text>
</comment>
<evidence type="ECO:0000313" key="7">
    <source>
        <dbReference type="Proteomes" id="UP000198403"/>
    </source>
</evidence>
<dbReference type="InterPro" id="IPR011042">
    <property type="entry name" value="6-blade_b-propeller_TolB-like"/>
</dbReference>
<accession>A0A238VAG9</accession>
<dbReference type="InterPro" id="IPR005511">
    <property type="entry name" value="SMP-30"/>
</dbReference>
<feature type="binding site" evidence="4">
    <location>
        <position position="149"/>
    </location>
    <ligand>
        <name>a divalent metal cation</name>
        <dbReference type="ChEBI" id="CHEBI:60240"/>
    </ligand>
</feature>
<feature type="active site" description="Proton donor/acceptor" evidence="3">
    <location>
        <position position="211"/>
    </location>
</feature>
<name>A0A238VAG9_9ACTN</name>
<feature type="binding site" evidence="4">
    <location>
        <position position="99"/>
    </location>
    <ligand>
        <name>substrate</name>
    </ligand>
</feature>
<protein>
    <submittedName>
        <fullName evidence="6">Sugar lactone lactonase YvrE</fullName>
    </submittedName>
</protein>
<proteinExistence type="inferred from homology"/>
<feature type="binding site" evidence="4">
    <location>
        <position position="17"/>
    </location>
    <ligand>
        <name>a divalent metal cation</name>
        <dbReference type="ChEBI" id="CHEBI:60240"/>
    </ligand>
</feature>
<dbReference type="Proteomes" id="UP000198403">
    <property type="component" value="Unassembled WGS sequence"/>
</dbReference>
<dbReference type="InterPro" id="IPR013658">
    <property type="entry name" value="SGL"/>
</dbReference>
<comment type="similarity">
    <text evidence="1">Belongs to the SMP-30/CGR1 family.</text>
</comment>
<dbReference type="RefSeq" id="WP_089335112.1">
    <property type="nucleotide sequence ID" value="NZ_FZNO01000002.1"/>
</dbReference>
<evidence type="ECO:0000256" key="2">
    <source>
        <dbReference type="ARBA" id="ARBA00022801"/>
    </source>
</evidence>
<dbReference type="Gene3D" id="2.120.10.30">
    <property type="entry name" value="TolB, C-terminal domain"/>
    <property type="match status" value="1"/>
</dbReference>
<organism evidence="6 7">
    <name type="scientific">Blastococcus mobilis</name>
    <dbReference type="NCBI Taxonomy" id="1938746"/>
    <lineage>
        <taxon>Bacteria</taxon>
        <taxon>Bacillati</taxon>
        <taxon>Actinomycetota</taxon>
        <taxon>Actinomycetes</taxon>
        <taxon>Geodermatophilales</taxon>
        <taxon>Geodermatophilaceae</taxon>
        <taxon>Blastococcus</taxon>
    </lineage>
</organism>
<evidence type="ECO:0000256" key="3">
    <source>
        <dbReference type="PIRSR" id="PIRSR605511-1"/>
    </source>
</evidence>
<evidence type="ECO:0000256" key="1">
    <source>
        <dbReference type="ARBA" id="ARBA00008853"/>
    </source>
</evidence>
<keyword evidence="2" id="KW-0378">Hydrolase</keyword>
<dbReference type="GO" id="GO:0046872">
    <property type="term" value="F:metal ion binding"/>
    <property type="evidence" value="ECO:0007669"/>
    <property type="project" value="UniProtKB-KW"/>
</dbReference>
<dbReference type="SUPFAM" id="SSF63829">
    <property type="entry name" value="Calcium-dependent phosphotriesterase"/>
    <property type="match status" value="1"/>
</dbReference>
<evidence type="ECO:0000313" key="6">
    <source>
        <dbReference type="EMBL" id="SNR31114.1"/>
    </source>
</evidence>
<dbReference type="PANTHER" id="PTHR47572:SF4">
    <property type="entry name" value="LACTONASE DRP35"/>
    <property type="match status" value="1"/>
</dbReference>
<dbReference type="InterPro" id="IPR051262">
    <property type="entry name" value="SMP-30/CGR1_Lactonase"/>
</dbReference>
<evidence type="ECO:0000256" key="4">
    <source>
        <dbReference type="PIRSR" id="PIRSR605511-2"/>
    </source>
</evidence>
<dbReference type="OrthoDB" id="2633250at2"/>
<keyword evidence="7" id="KW-1185">Reference proteome</keyword>
<reference evidence="6 7" key="1">
    <citation type="submission" date="2017-06" db="EMBL/GenBank/DDBJ databases">
        <authorList>
            <person name="Kim H.J."/>
            <person name="Triplett B.A."/>
        </authorList>
    </citation>
    <scope>NUCLEOTIDE SEQUENCE [LARGE SCALE GENOMIC DNA]</scope>
    <source>
        <strain evidence="6 7">DSM 44272</strain>
    </source>
</reference>
<dbReference type="AlphaFoldDB" id="A0A238VAG9"/>
<dbReference type="EMBL" id="FZNO01000002">
    <property type="protein sequence ID" value="SNR31114.1"/>
    <property type="molecule type" value="Genomic_DNA"/>
</dbReference>
<feature type="binding site" evidence="4">
    <location>
        <position position="211"/>
    </location>
    <ligand>
        <name>a divalent metal cation</name>
        <dbReference type="ChEBI" id="CHEBI:60240"/>
    </ligand>
</feature>
<dbReference type="Pfam" id="PF08450">
    <property type="entry name" value="SGL"/>
    <property type="match status" value="1"/>
</dbReference>